<dbReference type="SMART" id="SM00186">
    <property type="entry name" value="FBG"/>
    <property type="match status" value="1"/>
</dbReference>
<dbReference type="PROSITE" id="PS51406">
    <property type="entry name" value="FIBRINOGEN_C_2"/>
    <property type="match status" value="1"/>
</dbReference>
<dbReference type="PANTHER" id="PTHR19143">
    <property type="entry name" value="FIBRINOGEN/TENASCIN/ANGIOPOEITIN"/>
    <property type="match status" value="1"/>
</dbReference>
<evidence type="ECO:0000313" key="4">
    <source>
        <dbReference type="Proteomes" id="UP001186944"/>
    </source>
</evidence>
<evidence type="ECO:0000256" key="1">
    <source>
        <dbReference type="ARBA" id="ARBA00023157"/>
    </source>
</evidence>
<dbReference type="GO" id="GO:0005615">
    <property type="term" value="C:extracellular space"/>
    <property type="evidence" value="ECO:0007669"/>
    <property type="project" value="TreeGrafter"/>
</dbReference>
<organism evidence="3 4">
    <name type="scientific">Pinctada imbricata</name>
    <name type="common">Atlantic pearl-oyster</name>
    <name type="synonym">Pinctada martensii</name>
    <dbReference type="NCBI Taxonomy" id="66713"/>
    <lineage>
        <taxon>Eukaryota</taxon>
        <taxon>Metazoa</taxon>
        <taxon>Spiralia</taxon>
        <taxon>Lophotrochozoa</taxon>
        <taxon>Mollusca</taxon>
        <taxon>Bivalvia</taxon>
        <taxon>Autobranchia</taxon>
        <taxon>Pteriomorphia</taxon>
        <taxon>Pterioida</taxon>
        <taxon>Pterioidea</taxon>
        <taxon>Pteriidae</taxon>
        <taxon>Pinctada</taxon>
    </lineage>
</organism>
<dbReference type="InterPro" id="IPR014716">
    <property type="entry name" value="Fibrinogen_a/b/g_C_1"/>
</dbReference>
<protein>
    <recommendedName>
        <fullName evidence="2">Fibrinogen C-terminal domain-containing protein</fullName>
    </recommendedName>
</protein>
<comment type="caution">
    <text evidence="3">The sequence shown here is derived from an EMBL/GenBank/DDBJ whole genome shotgun (WGS) entry which is preliminary data.</text>
</comment>
<dbReference type="SUPFAM" id="SSF56496">
    <property type="entry name" value="Fibrinogen C-terminal domain-like"/>
    <property type="match status" value="1"/>
</dbReference>
<dbReference type="InterPro" id="IPR002181">
    <property type="entry name" value="Fibrinogen_a/b/g_C_dom"/>
</dbReference>
<feature type="domain" description="Fibrinogen C-terminal" evidence="2">
    <location>
        <begin position="1"/>
        <end position="115"/>
    </location>
</feature>
<evidence type="ECO:0000313" key="3">
    <source>
        <dbReference type="EMBL" id="KAK3101155.1"/>
    </source>
</evidence>
<proteinExistence type="predicted"/>
<gene>
    <name evidence="3" type="ORF">FSP39_001368</name>
</gene>
<dbReference type="Gene3D" id="3.90.215.10">
    <property type="entry name" value="Gamma Fibrinogen, chain A, domain 1"/>
    <property type="match status" value="1"/>
</dbReference>
<dbReference type="AlphaFoldDB" id="A0AA88YA47"/>
<dbReference type="InterPro" id="IPR036056">
    <property type="entry name" value="Fibrinogen-like_C"/>
</dbReference>
<dbReference type="InterPro" id="IPR050373">
    <property type="entry name" value="Fibrinogen_C-term_domain"/>
</dbReference>
<dbReference type="PROSITE" id="PS00514">
    <property type="entry name" value="FIBRINOGEN_C_1"/>
    <property type="match status" value="1"/>
</dbReference>
<keyword evidence="4" id="KW-1185">Reference proteome</keyword>
<sequence>MINRANISAYALYTNFGIGDESDGFRLTIGTMSGSVAFDALRLHDGMKFTTRDRDNDFKVNTNCAVSARGAWWYDACYDSNLNGMYGVGDGRGLMWKNYLNDIIMKDTTMKLKCA</sequence>
<dbReference type="PANTHER" id="PTHR19143:SF444">
    <property type="entry name" value="PROTEIN SCABROUS"/>
    <property type="match status" value="1"/>
</dbReference>
<accession>A0AA88YA47</accession>
<reference evidence="3" key="1">
    <citation type="submission" date="2019-08" db="EMBL/GenBank/DDBJ databases">
        <title>The improved chromosome-level genome for the pearl oyster Pinctada fucata martensii using PacBio sequencing and Hi-C.</title>
        <authorList>
            <person name="Zheng Z."/>
        </authorList>
    </citation>
    <scope>NUCLEOTIDE SEQUENCE</scope>
    <source>
        <strain evidence="3">ZZ-2019</strain>
        <tissue evidence="3">Adductor muscle</tissue>
    </source>
</reference>
<dbReference type="InterPro" id="IPR020837">
    <property type="entry name" value="Fibrinogen_CS"/>
</dbReference>
<dbReference type="Proteomes" id="UP001186944">
    <property type="component" value="Unassembled WGS sequence"/>
</dbReference>
<evidence type="ECO:0000259" key="2">
    <source>
        <dbReference type="PROSITE" id="PS51406"/>
    </source>
</evidence>
<keyword evidence="1" id="KW-1015">Disulfide bond</keyword>
<dbReference type="Pfam" id="PF00147">
    <property type="entry name" value="Fibrinogen_C"/>
    <property type="match status" value="1"/>
</dbReference>
<dbReference type="EMBL" id="VSWD01000005">
    <property type="protein sequence ID" value="KAK3101155.1"/>
    <property type="molecule type" value="Genomic_DNA"/>
</dbReference>
<name>A0AA88YA47_PINIB</name>